<sequence>MDMTDGMKPAPTAATPALSATQWVALGRMADRYAQAEELGSFAVKNLGGEMTEAVLTLTDLFKDPKLLPALRELLATLVTLHEVGALRQLRDNAILAAEGLRDTDLNATMTQMLKLPDKIGAVIDQATQGTSDKGLGGFGGLMHVLRDKEVQHGIQTLARMAGALNNKDANGQASPTH</sequence>
<dbReference type="STRING" id="339866.GCA_001418255_02116"/>
<dbReference type="RefSeq" id="WP_055450982.1">
    <property type="nucleotide sequence ID" value="NZ_CYHF01000007.1"/>
</dbReference>
<evidence type="ECO:0000313" key="2">
    <source>
        <dbReference type="Proteomes" id="UP000183649"/>
    </source>
</evidence>
<evidence type="ECO:0000313" key="1">
    <source>
        <dbReference type="EMBL" id="CUA98393.1"/>
    </source>
</evidence>
<dbReference type="EMBL" id="CYHF01000007">
    <property type="protein sequence ID" value="CUA98393.1"/>
    <property type="molecule type" value="Genomic_DNA"/>
</dbReference>
<proteinExistence type="predicted"/>
<name>A0A0K6I5Q8_9BURK</name>
<accession>A0A0K6I5Q8</accession>
<dbReference type="Proteomes" id="UP000183649">
    <property type="component" value="Unassembled WGS sequence"/>
</dbReference>
<keyword evidence="2" id="KW-1185">Reference proteome</keyword>
<dbReference type="OrthoDB" id="9156340at2"/>
<reference evidence="2" key="1">
    <citation type="submission" date="2015-08" db="EMBL/GenBank/DDBJ databases">
        <authorList>
            <person name="Varghese N."/>
        </authorList>
    </citation>
    <scope>NUCLEOTIDE SEQUENCE [LARGE SCALE GENOMIC DNA]</scope>
    <source>
        <strain evidence="2">DSM 18181</strain>
    </source>
</reference>
<evidence type="ECO:0008006" key="3">
    <source>
        <dbReference type="Google" id="ProtNLM"/>
    </source>
</evidence>
<dbReference type="AlphaFoldDB" id="A0A0K6I5Q8"/>
<gene>
    <name evidence="1" type="ORF">Ga0061069_10777</name>
</gene>
<protein>
    <recommendedName>
        <fullName evidence="3">DUF1641 domain-containing protein</fullName>
    </recommendedName>
</protein>
<organism evidence="1 2">
    <name type="scientific">Thiomonas bhubaneswarensis</name>
    <dbReference type="NCBI Taxonomy" id="339866"/>
    <lineage>
        <taxon>Bacteria</taxon>
        <taxon>Pseudomonadati</taxon>
        <taxon>Pseudomonadota</taxon>
        <taxon>Betaproteobacteria</taxon>
        <taxon>Burkholderiales</taxon>
        <taxon>Thiomonas</taxon>
    </lineage>
</organism>